<dbReference type="KEGG" id="ter:Tery_0148"/>
<dbReference type="Pfam" id="PF00535">
    <property type="entry name" value="Glycos_transf_2"/>
    <property type="match status" value="1"/>
</dbReference>
<dbReference type="GO" id="GO:0016758">
    <property type="term" value="F:hexosyltransferase activity"/>
    <property type="evidence" value="ECO:0007669"/>
    <property type="project" value="UniProtKB-ARBA"/>
</dbReference>
<sequence length="350" mass="40811">MQGLQEFYYLSLVPHVSGICCILKFPHKFCNFLWQMIKVSVCIPTYNRANLLPYAVNSVLNQTYNDFELIITDDGSTDNTAEVVSQWNDSRIRYIRHPQNIGKSNNMRSGFNAATGEYFIKFDDDDGLTPDFLEKTIFILDRNPSIDFVGTDHWVIDINNQRDQKVTDKNSQKWGRTQLLEGRVNNLLEIVFINQSFQIGATLFRNRTLQEVGFMRPNIQNCEDNDLFVRLALAGKTGYYLPEKLMEYRFHLEQHGINRAIPYLTDKLNYLQQFNFKLSKLESLRKSRLAETQLMLGLLLIETGKTQKGRHMVWEQKSFSPLRAWTGLALSILPIETRELAFKFIRRLRS</sequence>
<dbReference type="SUPFAM" id="SSF53448">
    <property type="entry name" value="Nucleotide-diphospho-sugar transferases"/>
    <property type="match status" value="1"/>
</dbReference>
<dbReference type="InterPro" id="IPR029044">
    <property type="entry name" value="Nucleotide-diphossugar_trans"/>
</dbReference>
<dbReference type="EMBL" id="CP000393">
    <property type="protein sequence ID" value="ABG49643.1"/>
    <property type="molecule type" value="Genomic_DNA"/>
</dbReference>
<evidence type="ECO:0000313" key="2">
    <source>
        <dbReference type="EMBL" id="ABG49643.1"/>
    </source>
</evidence>
<dbReference type="InterPro" id="IPR001173">
    <property type="entry name" value="Glyco_trans_2-like"/>
</dbReference>
<proteinExistence type="predicted"/>
<reference evidence="2" key="1">
    <citation type="submission" date="2006-06" db="EMBL/GenBank/DDBJ databases">
        <title>Complete sequence of Trichodesmium erythraeum IMS101.</title>
        <authorList>
            <consortium name="US DOE Joint Genome Institute"/>
            <person name="Copeland A."/>
            <person name="Lucas S."/>
            <person name="Lapidus A."/>
            <person name="Barry K."/>
            <person name="Detter J.C."/>
            <person name="Glavina del Rio T."/>
            <person name="Hammon N."/>
            <person name="Israni S."/>
            <person name="Dalin E."/>
            <person name="Tice H."/>
            <person name="Pitluck S."/>
            <person name="Kiss H."/>
            <person name="Munk A.C."/>
            <person name="Brettin T."/>
            <person name="Bruce D."/>
            <person name="Han C."/>
            <person name="Tapia R."/>
            <person name="Gilna P."/>
            <person name="Schmutz J."/>
            <person name="Larimer F."/>
            <person name="Land M."/>
            <person name="Hauser L."/>
            <person name="Kyrpides N."/>
            <person name="Kim E."/>
            <person name="Richardson P."/>
        </authorList>
    </citation>
    <scope>NUCLEOTIDE SEQUENCE [LARGE SCALE GENOMIC DNA]</scope>
    <source>
        <strain evidence="2">IMS101</strain>
    </source>
</reference>
<dbReference type="Gene3D" id="3.90.550.10">
    <property type="entry name" value="Spore Coat Polysaccharide Biosynthesis Protein SpsA, Chain A"/>
    <property type="match status" value="1"/>
</dbReference>
<keyword evidence="2" id="KW-0808">Transferase</keyword>
<dbReference type="AlphaFoldDB" id="Q11A31"/>
<organism evidence="2">
    <name type="scientific">Trichodesmium erythraeum (strain IMS101)</name>
    <dbReference type="NCBI Taxonomy" id="203124"/>
    <lineage>
        <taxon>Bacteria</taxon>
        <taxon>Bacillati</taxon>
        <taxon>Cyanobacteriota</taxon>
        <taxon>Cyanophyceae</taxon>
        <taxon>Oscillatoriophycideae</taxon>
        <taxon>Oscillatoriales</taxon>
        <taxon>Microcoleaceae</taxon>
        <taxon>Trichodesmium</taxon>
    </lineage>
</organism>
<accession>Q11A31</accession>
<dbReference type="CAZy" id="GT2">
    <property type="family name" value="Glycosyltransferase Family 2"/>
</dbReference>
<dbReference type="STRING" id="203124.Tery_0148"/>
<protein>
    <submittedName>
        <fullName evidence="2">Glycosyl transferase, family 2</fullName>
    </submittedName>
</protein>
<gene>
    <name evidence="2" type="ordered locus">Tery_0148</name>
</gene>
<dbReference type="PANTHER" id="PTHR22916:SF3">
    <property type="entry name" value="UDP-GLCNAC:BETAGAL BETA-1,3-N-ACETYLGLUCOSAMINYLTRANSFERASE-LIKE PROTEIN 1"/>
    <property type="match status" value="1"/>
</dbReference>
<dbReference type="PANTHER" id="PTHR22916">
    <property type="entry name" value="GLYCOSYLTRANSFERASE"/>
    <property type="match status" value="1"/>
</dbReference>
<feature type="domain" description="Glycosyltransferase 2-like" evidence="1">
    <location>
        <begin position="40"/>
        <end position="161"/>
    </location>
</feature>
<dbReference type="HOGENOM" id="CLU_025996_0_0_3"/>
<evidence type="ECO:0000259" key="1">
    <source>
        <dbReference type="Pfam" id="PF00535"/>
    </source>
</evidence>
<name>Q11A31_TRIEI</name>
<dbReference type="eggNOG" id="COG1216">
    <property type="taxonomic scope" value="Bacteria"/>
</dbReference>